<keyword evidence="1" id="KW-0472">Membrane</keyword>
<dbReference type="Proteomes" id="UP000199259">
    <property type="component" value="Unassembled WGS sequence"/>
</dbReference>
<evidence type="ECO:0000313" key="3">
    <source>
        <dbReference type="Proteomes" id="UP000199259"/>
    </source>
</evidence>
<name>A0A7Z7AZA5_9EURY</name>
<dbReference type="EMBL" id="FNCA01000004">
    <property type="protein sequence ID" value="SDF81986.1"/>
    <property type="molecule type" value="Genomic_DNA"/>
</dbReference>
<reference evidence="2 3" key="1">
    <citation type="submission" date="2016-10" db="EMBL/GenBank/DDBJ databases">
        <authorList>
            <person name="Varghese N."/>
            <person name="Submissions S."/>
        </authorList>
    </citation>
    <scope>NUCLEOTIDE SEQUENCE [LARGE SCALE GENOMIC DNA]</scope>
    <source>
        <strain evidence="2 3">PL 12/M</strain>
    </source>
</reference>
<keyword evidence="3" id="KW-1185">Reference proteome</keyword>
<accession>A0A7Z7AZA5</accession>
<keyword evidence="1" id="KW-1133">Transmembrane helix</keyword>
<comment type="caution">
    <text evidence="2">The sequence shown here is derived from an EMBL/GenBank/DDBJ whole genome shotgun (WGS) entry which is preliminary data.</text>
</comment>
<feature type="transmembrane region" description="Helical" evidence="1">
    <location>
        <begin position="338"/>
        <end position="357"/>
    </location>
</feature>
<sequence length="368" mass="39849">MNVRYSNISGFKKYTSLMVVCILLSIAFVAAVPSVAAKEYLPPTYEYTSNFYTSYGEPAISASVLGDTEFERGETATLEVVLANRGVIYGIKADKTVGTSETLHQLSLTELQYETQRTIAYGLKAGLVSSTDMIDVDPETSSHTLEALYPGVLPERPMKFTITLSEDIPAGVYILELPLSYEYQSDVRMTVGQSIILGEPDLDHTNIYTNVNTTLQIPIIVKPAAKFEVTNVTGTLVSGGTGVVNVTYTNTGELTAEDAIARIVAMKPLSAARSTKSLGTIEPGESRTATFTISSDVGTLAKNYGIDSEIKYIDENGDDTFSTSMKISLPLEEPQREINVTGFALAGIFVIIIVLVVKNKRKNASNDN</sequence>
<protein>
    <submittedName>
        <fullName evidence="2">Uncharacterized protein</fullName>
    </submittedName>
</protein>
<keyword evidence="1" id="KW-0812">Transmembrane</keyword>
<dbReference type="PANTHER" id="PTHR35902">
    <property type="entry name" value="S-LAYER DOMAIN-LIKE PROTEIN-RELATED"/>
    <property type="match status" value="1"/>
</dbReference>
<organism evidence="2 3">
    <name type="scientific">Methanolobus vulcani</name>
    <dbReference type="NCBI Taxonomy" id="38026"/>
    <lineage>
        <taxon>Archaea</taxon>
        <taxon>Methanobacteriati</taxon>
        <taxon>Methanobacteriota</taxon>
        <taxon>Stenosarchaea group</taxon>
        <taxon>Methanomicrobia</taxon>
        <taxon>Methanosarcinales</taxon>
        <taxon>Methanosarcinaceae</taxon>
        <taxon>Methanolobus</taxon>
    </lineage>
</organism>
<gene>
    <name evidence="2" type="ORF">SAMN04488589_1424</name>
</gene>
<proteinExistence type="predicted"/>
<dbReference type="AlphaFoldDB" id="A0A7Z7AZA5"/>
<evidence type="ECO:0000256" key="1">
    <source>
        <dbReference type="SAM" id="Phobius"/>
    </source>
</evidence>
<dbReference type="PANTHER" id="PTHR35902:SF3">
    <property type="entry name" value="NPCBM-ASSOCIATED, NEW3 DOMAIN OF ALPHA-GALACTOSIDASE"/>
    <property type="match status" value="1"/>
</dbReference>
<evidence type="ECO:0000313" key="2">
    <source>
        <dbReference type="EMBL" id="SDF81986.1"/>
    </source>
</evidence>